<feature type="transmembrane region" description="Helical" evidence="6">
    <location>
        <begin position="45"/>
        <end position="64"/>
    </location>
</feature>
<evidence type="ECO:0000259" key="7">
    <source>
        <dbReference type="Pfam" id="PF00999"/>
    </source>
</evidence>
<evidence type="ECO:0000256" key="6">
    <source>
        <dbReference type="SAM" id="Phobius"/>
    </source>
</evidence>
<evidence type="ECO:0000313" key="8">
    <source>
        <dbReference type="EMBL" id="EDQ87531.1"/>
    </source>
</evidence>
<dbReference type="GO" id="GO:0015297">
    <property type="term" value="F:antiporter activity"/>
    <property type="evidence" value="ECO:0007669"/>
    <property type="project" value="InterPro"/>
</dbReference>
<dbReference type="RefSeq" id="XP_001747791.1">
    <property type="nucleotide sequence ID" value="XM_001747739.1"/>
</dbReference>
<keyword evidence="3 6" id="KW-1133">Transmembrane helix</keyword>
<keyword evidence="2 6" id="KW-0812">Transmembrane</keyword>
<feature type="transmembrane region" description="Helical" evidence="6">
    <location>
        <begin position="351"/>
        <end position="370"/>
    </location>
</feature>
<dbReference type="InterPro" id="IPR006153">
    <property type="entry name" value="Cation/H_exchanger_TM"/>
</dbReference>
<evidence type="ECO:0000313" key="9">
    <source>
        <dbReference type="Proteomes" id="UP000001357"/>
    </source>
</evidence>
<dbReference type="STRING" id="81824.A9V4X8"/>
<comment type="subcellular location">
    <subcellularLocation>
        <location evidence="1">Membrane</location>
        <topology evidence="1">Multi-pass membrane protein</topology>
    </subcellularLocation>
</comment>
<sequence length="511" mass="55653">MAGSSAASAEDHVPAPDNAVFFFTFLLITLASITVGGLLKRKLDFPLLTGFLITGILAGPYVLKMLSKTEVDQLDFVFDICLGFIAFAAGSELYYPEIKDSIQAIVKITTAQTITILVLGTLGVWAFSPMTSFMKDMELSQQIAVALLTAAIFIARSPSSAIAIINELGAKGPFVQTALGVTMKTIFADDEKLQGEFVTILIGEVVVSAIIGYVASALIKLVLRLEDRAVRAHVEKHHPRFFRRWWRPYLEGEVVRLRGILTLAVGFLVFYLAEFLKTEAHIHLETLLTCMVAAAIIVNSDKKRCSDGHVIHFRKRLHHALEAVSEPIYVAFFTLVGLGLNISVIPDVIDVALYFFFLRLLVLAIGSFIGSKWAGDPPLFGKISWLTYLTQAGVALALTEEIKEEFQPWGEDYATTVVSVLVIGQIVGPLTFKWAVQRAGEAHQAGAAAVSGNAANAAARLIHVWWHEEEEDGPSHATSFSRLPTADEPVGLNDDSVPATPLNESTSTLLT</sequence>
<feature type="transmembrane region" description="Helical" evidence="6">
    <location>
        <begin position="20"/>
        <end position="38"/>
    </location>
</feature>
<dbReference type="GO" id="GO:0016020">
    <property type="term" value="C:membrane"/>
    <property type="evidence" value="ECO:0007669"/>
    <property type="project" value="UniProtKB-SubCell"/>
</dbReference>
<feature type="region of interest" description="Disordered" evidence="5">
    <location>
        <begin position="473"/>
        <end position="511"/>
    </location>
</feature>
<dbReference type="KEGG" id="mbr:MONBRDRAFT_27313"/>
<dbReference type="PANTHER" id="PTHR43021">
    <property type="entry name" value="NA(+)/H(+) ANTIPORTER-RELATED"/>
    <property type="match status" value="1"/>
</dbReference>
<organism evidence="8 9">
    <name type="scientific">Monosiga brevicollis</name>
    <name type="common">Choanoflagellate</name>
    <dbReference type="NCBI Taxonomy" id="81824"/>
    <lineage>
        <taxon>Eukaryota</taxon>
        <taxon>Choanoflagellata</taxon>
        <taxon>Craspedida</taxon>
        <taxon>Salpingoecidae</taxon>
        <taxon>Monosiga</taxon>
    </lineage>
</organism>
<dbReference type="eggNOG" id="ENOG502QRM4">
    <property type="taxonomic scope" value="Eukaryota"/>
</dbReference>
<evidence type="ECO:0000256" key="3">
    <source>
        <dbReference type="ARBA" id="ARBA00022989"/>
    </source>
</evidence>
<dbReference type="Proteomes" id="UP000001357">
    <property type="component" value="Unassembled WGS sequence"/>
</dbReference>
<feature type="transmembrane region" description="Helical" evidence="6">
    <location>
        <begin position="257"/>
        <end position="276"/>
    </location>
</feature>
<dbReference type="GeneID" id="5893008"/>
<feature type="compositionally biased region" description="Polar residues" evidence="5">
    <location>
        <begin position="502"/>
        <end position="511"/>
    </location>
</feature>
<feature type="transmembrane region" description="Helical" evidence="6">
    <location>
        <begin position="104"/>
        <end position="127"/>
    </location>
</feature>
<evidence type="ECO:0000256" key="1">
    <source>
        <dbReference type="ARBA" id="ARBA00004141"/>
    </source>
</evidence>
<dbReference type="InParanoid" id="A9V4X8"/>
<feature type="transmembrane region" description="Helical" evidence="6">
    <location>
        <begin position="320"/>
        <end position="345"/>
    </location>
</feature>
<evidence type="ECO:0000256" key="5">
    <source>
        <dbReference type="SAM" id="MobiDB-lite"/>
    </source>
</evidence>
<proteinExistence type="predicted"/>
<keyword evidence="4 6" id="KW-0472">Membrane</keyword>
<feature type="transmembrane region" description="Helical" evidence="6">
    <location>
        <begin position="76"/>
        <end position="95"/>
    </location>
</feature>
<dbReference type="Pfam" id="PF00999">
    <property type="entry name" value="Na_H_Exchanger"/>
    <property type="match status" value="1"/>
</dbReference>
<name>A9V4X8_MONBE</name>
<dbReference type="AlphaFoldDB" id="A9V4X8"/>
<dbReference type="GO" id="GO:1902600">
    <property type="term" value="P:proton transmembrane transport"/>
    <property type="evidence" value="ECO:0007669"/>
    <property type="project" value="InterPro"/>
</dbReference>
<evidence type="ECO:0000256" key="2">
    <source>
        <dbReference type="ARBA" id="ARBA00022692"/>
    </source>
</evidence>
<dbReference type="EMBL" id="CH991559">
    <property type="protein sequence ID" value="EDQ87531.1"/>
    <property type="molecule type" value="Genomic_DNA"/>
</dbReference>
<dbReference type="InterPro" id="IPR038770">
    <property type="entry name" value="Na+/solute_symporter_sf"/>
</dbReference>
<dbReference type="Gene3D" id="1.20.1530.20">
    <property type="match status" value="1"/>
</dbReference>
<feature type="transmembrane region" description="Helical" evidence="6">
    <location>
        <begin position="200"/>
        <end position="223"/>
    </location>
</feature>
<dbReference type="OMA" id="WFRHNPM"/>
<accession>A9V4X8</accession>
<evidence type="ECO:0000256" key="4">
    <source>
        <dbReference type="ARBA" id="ARBA00023136"/>
    </source>
</evidence>
<reference evidence="8 9" key="1">
    <citation type="journal article" date="2008" name="Nature">
        <title>The genome of the choanoflagellate Monosiga brevicollis and the origin of metazoans.</title>
        <authorList>
            <consortium name="JGI Sequencing"/>
            <person name="King N."/>
            <person name="Westbrook M.J."/>
            <person name="Young S.L."/>
            <person name="Kuo A."/>
            <person name="Abedin M."/>
            <person name="Chapman J."/>
            <person name="Fairclough S."/>
            <person name="Hellsten U."/>
            <person name="Isogai Y."/>
            <person name="Letunic I."/>
            <person name="Marr M."/>
            <person name="Pincus D."/>
            <person name="Putnam N."/>
            <person name="Rokas A."/>
            <person name="Wright K.J."/>
            <person name="Zuzow R."/>
            <person name="Dirks W."/>
            <person name="Good M."/>
            <person name="Goodstein D."/>
            <person name="Lemons D."/>
            <person name="Li W."/>
            <person name="Lyons J.B."/>
            <person name="Morris A."/>
            <person name="Nichols S."/>
            <person name="Richter D.J."/>
            <person name="Salamov A."/>
            <person name="Bork P."/>
            <person name="Lim W.A."/>
            <person name="Manning G."/>
            <person name="Miller W.T."/>
            <person name="McGinnis W."/>
            <person name="Shapiro H."/>
            <person name="Tjian R."/>
            <person name="Grigoriev I.V."/>
            <person name="Rokhsar D."/>
        </authorList>
    </citation>
    <scope>NUCLEOTIDE SEQUENCE [LARGE SCALE GENOMIC DNA]</scope>
    <source>
        <strain evidence="9">MX1 / ATCC 50154</strain>
    </source>
</reference>
<protein>
    <recommendedName>
        <fullName evidence="7">Cation/H+ exchanger transmembrane domain-containing protein</fullName>
    </recommendedName>
</protein>
<dbReference type="PANTHER" id="PTHR43021:SF2">
    <property type="entry name" value="CATION_H+ EXCHANGER DOMAIN-CONTAINING PROTEIN"/>
    <property type="match status" value="1"/>
</dbReference>
<feature type="domain" description="Cation/H+ exchanger transmembrane" evidence="7">
    <location>
        <begin position="31"/>
        <end position="436"/>
    </location>
</feature>
<gene>
    <name evidence="8" type="ORF">MONBRDRAFT_27313</name>
</gene>
<keyword evidence="9" id="KW-1185">Reference proteome</keyword>